<feature type="compositionally biased region" description="Basic and acidic residues" evidence="1">
    <location>
        <begin position="14"/>
        <end position="26"/>
    </location>
</feature>
<organism evidence="2 3">
    <name type="scientific">Crenichthys baileyi</name>
    <name type="common">White River springfish</name>
    <dbReference type="NCBI Taxonomy" id="28760"/>
    <lineage>
        <taxon>Eukaryota</taxon>
        <taxon>Metazoa</taxon>
        <taxon>Chordata</taxon>
        <taxon>Craniata</taxon>
        <taxon>Vertebrata</taxon>
        <taxon>Euteleostomi</taxon>
        <taxon>Actinopterygii</taxon>
        <taxon>Neopterygii</taxon>
        <taxon>Teleostei</taxon>
        <taxon>Neoteleostei</taxon>
        <taxon>Acanthomorphata</taxon>
        <taxon>Ovalentaria</taxon>
        <taxon>Atherinomorphae</taxon>
        <taxon>Cyprinodontiformes</taxon>
        <taxon>Goodeidae</taxon>
        <taxon>Crenichthys</taxon>
    </lineage>
</organism>
<feature type="region of interest" description="Disordered" evidence="1">
    <location>
        <begin position="1"/>
        <end position="33"/>
    </location>
</feature>
<reference evidence="2 3" key="1">
    <citation type="submission" date="2021-06" db="EMBL/GenBank/DDBJ databases">
        <authorList>
            <person name="Palmer J.M."/>
        </authorList>
    </citation>
    <scope>NUCLEOTIDE SEQUENCE [LARGE SCALE GENOMIC DNA]</scope>
    <source>
        <strain evidence="2 3">MEX-2019</strain>
        <tissue evidence="2">Muscle</tissue>
    </source>
</reference>
<proteinExistence type="predicted"/>
<dbReference type="EMBL" id="JAHHUM010000051">
    <property type="protein sequence ID" value="KAK5623111.1"/>
    <property type="molecule type" value="Genomic_DNA"/>
</dbReference>
<evidence type="ECO:0000313" key="2">
    <source>
        <dbReference type="EMBL" id="KAK5623111.1"/>
    </source>
</evidence>
<comment type="caution">
    <text evidence="2">The sequence shown here is derived from an EMBL/GenBank/DDBJ whole genome shotgun (WGS) entry which is preliminary data.</text>
</comment>
<evidence type="ECO:0000313" key="3">
    <source>
        <dbReference type="Proteomes" id="UP001311232"/>
    </source>
</evidence>
<keyword evidence="3" id="KW-1185">Reference proteome</keyword>
<sequence length="128" mass="14282">MSKQQSVQSFFKKPNKDNGVDKRGTDAEEDEEHVMYQNVPAKHRAFKRFILLNKLVGVKRSLQEHTGNTVSGEQRLAAETASRVIPLIKTSPAPSGWTGYVCLQPFSDLCQEPSTKDQILLAHTTMPA</sequence>
<dbReference type="AlphaFoldDB" id="A0AAV9SP86"/>
<gene>
    <name evidence="2" type="ORF">CRENBAI_019770</name>
</gene>
<name>A0AAV9SP86_9TELE</name>
<dbReference type="Proteomes" id="UP001311232">
    <property type="component" value="Unassembled WGS sequence"/>
</dbReference>
<accession>A0AAV9SP86</accession>
<protein>
    <submittedName>
        <fullName evidence="2">Uncharacterized protein</fullName>
    </submittedName>
</protein>
<evidence type="ECO:0000256" key="1">
    <source>
        <dbReference type="SAM" id="MobiDB-lite"/>
    </source>
</evidence>